<sequence>MFKEISMETPVCTSSRWSTAALGAYAGLSSPELSTLVEHLRLCRGSAGRLFALRCLLETLNGFVAARFVTTLVTLALLIGVSAQVR</sequence>
<gene>
    <name evidence="2" type="ORF">C6P61_13600</name>
</gene>
<evidence type="ECO:0000313" key="2">
    <source>
        <dbReference type="EMBL" id="PRD68005.1"/>
    </source>
</evidence>
<keyword evidence="1" id="KW-0812">Transmembrane</keyword>
<keyword evidence="3" id="KW-1185">Reference proteome</keyword>
<comment type="caution">
    <text evidence="2">The sequence shown here is derived from an EMBL/GenBank/DDBJ whole genome shotgun (WGS) entry which is preliminary data.</text>
</comment>
<organism evidence="2 3">
    <name type="scientific">Malikia spinosa</name>
    <dbReference type="NCBI Taxonomy" id="86180"/>
    <lineage>
        <taxon>Bacteria</taxon>
        <taxon>Pseudomonadati</taxon>
        <taxon>Pseudomonadota</taxon>
        <taxon>Betaproteobacteria</taxon>
        <taxon>Burkholderiales</taxon>
        <taxon>Comamonadaceae</taxon>
        <taxon>Malikia</taxon>
    </lineage>
</organism>
<dbReference type="EMBL" id="PVLR01000040">
    <property type="protein sequence ID" value="PRD68005.1"/>
    <property type="molecule type" value="Genomic_DNA"/>
</dbReference>
<keyword evidence="1" id="KW-1133">Transmembrane helix</keyword>
<evidence type="ECO:0000313" key="3">
    <source>
        <dbReference type="Proteomes" id="UP000238326"/>
    </source>
</evidence>
<accession>A0A2S9KC90</accession>
<feature type="transmembrane region" description="Helical" evidence="1">
    <location>
        <begin position="64"/>
        <end position="83"/>
    </location>
</feature>
<keyword evidence="1" id="KW-0472">Membrane</keyword>
<protein>
    <submittedName>
        <fullName evidence="2">Uncharacterized protein</fullName>
    </submittedName>
</protein>
<dbReference type="AlphaFoldDB" id="A0A2S9KC90"/>
<reference evidence="2 3" key="1">
    <citation type="submission" date="2018-03" db="EMBL/GenBank/DDBJ databases">
        <title>Comparative genomics illustrates the genes involved in a hyperalkaliphilic mechanisms of Serpentinomonas isolated from highly-alkaline calcium-rich serpentinized springs.</title>
        <authorList>
            <person name="Suzuki S."/>
            <person name="Ishii S."/>
            <person name="Walworth N."/>
            <person name="Bird L."/>
            <person name="Kuenen J.G."/>
            <person name="Nealson K.H."/>
        </authorList>
    </citation>
    <scope>NUCLEOTIDE SEQUENCE [LARGE SCALE GENOMIC DNA]</scope>
    <source>
        <strain evidence="2 3">83</strain>
    </source>
</reference>
<evidence type="ECO:0000256" key="1">
    <source>
        <dbReference type="SAM" id="Phobius"/>
    </source>
</evidence>
<proteinExistence type="predicted"/>
<name>A0A2S9KC90_9BURK</name>
<dbReference type="Proteomes" id="UP000238326">
    <property type="component" value="Unassembled WGS sequence"/>
</dbReference>